<dbReference type="GO" id="GO:0016787">
    <property type="term" value="F:hydrolase activity"/>
    <property type="evidence" value="ECO:0007669"/>
    <property type="project" value="UniProtKB-KW"/>
</dbReference>
<comment type="caution">
    <text evidence="1">The sequence shown here is derived from an EMBL/GenBank/DDBJ whole genome shotgun (WGS) entry which is preliminary data.</text>
</comment>
<dbReference type="InterPro" id="IPR023214">
    <property type="entry name" value="HAD_sf"/>
</dbReference>
<protein>
    <submittedName>
        <fullName evidence="1">HAD family hydrolase</fullName>
    </submittedName>
</protein>
<dbReference type="InterPro" id="IPR041492">
    <property type="entry name" value="HAD_2"/>
</dbReference>
<proteinExistence type="predicted"/>
<dbReference type="SFLD" id="SFLDS00003">
    <property type="entry name" value="Haloacid_Dehalogenase"/>
    <property type="match status" value="1"/>
</dbReference>
<reference evidence="3 4" key="1">
    <citation type="submission" date="2019-04" db="EMBL/GenBank/DDBJ databases">
        <title>Genome sequencing of Clostridium botulinum Groups I-IV and Clostridium butyricum.</title>
        <authorList>
            <person name="Brunt J."/>
            <person name="Van Vliet A.H.M."/>
            <person name="Stringer S.C."/>
            <person name="Carter A.T."/>
            <person name="Peck M.W."/>
        </authorList>
    </citation>
    <scope>NUCLEOTIDE SEQUENCE [LARGE SCALE GENOMIC DNA]</scope>
    <source>
        <strain evidence="1 4">1605</strain>
        <strain evidence="2 3">CB-K-33E</strain>
    </source>
</reference>
<dbReference type="InterPro" id="IPR050155">
    <property type="entry name" value="HAD-like_hydrolase_sf"/>
</dbReference>
<dbReference type="PANTHER" id="PTHR43434">
    <property type="entry name" value="PHOSPHOGLYCOLATE PHOSPHATASE"/>
    <property type="match status" value="1"/>
</dbReference>
<evidence type="ECO:0000313" key="2">
    <source>
        <dbReference type="EMBL" id="NFN36062.1"/>
    </source>
</evidence>
<evidence type="ECO:0000313" key="4">
    <source>
        <dbReference type="Proteomes" id="UP000476820"/>
    </source>
</evidence>
<dbReference type="Proteomes" id="UP000473681">
    <property type="component" value="Unassembled WGS sequence"/>
</dbReference>
<dbReference type="GO" id="GO:0004713">
    <property type="term" value="F:protein tyrosine kinase activity"/>
    <property type="evidence" value="ECO:0007669"/>
    <property type="project" value="TreeGrafter"/>
</dbReference>
<name>A0A0L9Y8D8_CLOBO</name>
<dbReference type="InterPro" id="IPR006439">
    <property type="entry name" value="HAD-SF_hydro_IA"/>
</dbReference>
<dbReference type="SUPFAM" id="SSF56784">
    <property type="entry name" value="HAD-like"/>
    <property type="match status" value="1"/>
</dbReference>
<dbReference type="PANTHER" id="PTHR43434:SF20">
    <property type="entry name" value="5'-NUCLEOTIDASE"/>
    <property type="match status" value="1"/>
</dbReference>
<dbReference type="OrthoDB" id="9792518at2"/>
<dbReference type="AlphaFoldDB" id="A0A0L9Y8D8"/>
<dbReference type="EMBL" id="SWVK01000018">
    <property type="protein sequence ID" value="NFN36062.1"/>
    <property type="molecule type" value="Genomic_DNA"/>
</dbReference>
<gene>
    <name evidence="1" type="ORF">FC774_01010</name>
    <name evidence="2" type="ORF">FDB51_13180</name>
</gene>
<dbReference type="InterPro" id="IPR036412">
    <property type="entry name" value="HAD-like_sf"/>
</dbReference>
<accession>A0A0L9Y8D8</accession>
<dbReference type="Pfam" id="PF13419">
    <property type="entry name" value="HAD_2"/>
    <property type="match status" value="1"/>
</dbReference>
<evidence type="ECO:0000313" key="1">
    <source>
        <dbReference type="EMBL" id="NFF86489.1"/>
    </source>
</evidence>
<dbReference type="CDD" id="cd04302">
    <property type="entry name" value="HAD_5NT"/>
    <property type="match status" value="1"/>
</dbReference>
<dbReference type="Gene3D" id="3.40.50.1000">
    <property type="entry name" value="HAD superfamily/HAD-like"/>
    <property type="match status" value="1"/>
</dbReference>
<dbReference type="FunFam" id="3.40.50.1000:FF:000022">
    <property type="entry name" value="Phosphoglycolate phosphatase"/>
    <property type="match status" value="1"/>
</dbReference>
<sequence>MNKKYDYIFMDLDGTITDPMIGITKSIQYSLKHFGINVEDINTLTKFIGPPLKDTFRLDYGFSEEETVVAMEKFRERFASIGLFENNVYEGMEEFLKLLKDSGKTIMVATSKPKFFAEQILEHFGLSKYFTFIGGSNMDETRSKKSEVIEYVLSENNITDLSNVIMIGDREHDIIGAKEFNIDSIGVLYGYGNYDELKKAGATYIVKDLKELLTILKI</sequence>
<dbReference type="NCBIfam" id="TIGR01549">
    <property type="entry name" value="HAD-SF-IA-v1"/>
    <property type="match status" value="1"/>
</dbReference>
<dbReference type="RefSeq" id="WP_012449892.1">
    <property type="nucleotide sequence ID" value="NZ_CP010520.1"/>
</dbReference>
<dbReference type="SFLD" id="SFLDG01129">
    <property type="entry name" value="C1.5:_HAD__Beta-PGM__Phosphata"/>
    <property type="match status" value="1"/>
</dbReference>
<dbReference type="GO" id="GO:0005829">
    <property type="term" value="C:cytosol"/>
    <property type="evidence" value="ECO:0007669"/>
    <property type="project" value="TreeGrafter"/>
</dbReference>
<evidence type="ECO:0000313" key="3">
    <source>
        <dbReference type="Proteomes" id="UP000473681"/>
    </source>
</evidence>
<organism evidence="1 4">
    <name type="scientific">Clostridium botulinum</name>
    <dbReference type="NCBI Taxonomy" id="1491"/>
    <lineage>
        <taxon>Bacteria</taxon>
        <taxon>Bacillati</taxon>
        <taxon>Bacillota</taxon>
        <taxon>Clostridia</taxon>
        <taxon>Eubacteriales</taxon>
        <taxon>Clostridiaceae</taxon>
        <taxon>Clostridium</taxon>
    </lineage>
</organism>
<dbReference type="Proteomes" id="UP000476820">
    <property type="component" value="Unassembled WGS sequence"/>
</dbReference>
<dbReference type="SFLD" id="SFLDG01135">
    <property type="entry name" value="C1.5.6:_HAD__Beta-PGM__Phospha"/>
    <property type="match status" value="1"/>
</dbReference>
<keyword evidence="1" id="KW-0378">Hydrolase</keyword>
<dbReference type="InterPro" id="IPR023198">
    <property type="entry name" value="PGP-like_dom2"/>
</dbReference>
<dbReference type="EMBL" id="SWOV01000002">
    <property type="protein sequence ID" value="NFF86489.1"/>
    <property type="molecule type" value="Genomic_DNA"/>
</dbReference>
<dbReference type="Gene3D" id="1.10.150.240">
    <property type="entry name" value="Putative phosphatase, domain 2"/>
    <property type="match status" value="1"/>
</dbReference>